<dbReference type="EMBL" id="AODE01000047">
    <property type="protein sequence ID" value="EUJ25289.1"/>
    <property type="molecule type" value="Genomic_DNA"/>
</dbReference>
<proteinExistence type="predicted"/>
<dbReference type="SUPFAM" id="SSF51735">
    <property type="entry name" value="NAD(P)-binding Rossmann-fold domains"/>
    <property type="match status" value="1"/>
</dbReference>
<evidence type="ECO:0000256" key="1">
    <source>
        <dbReference type="ARBA" id="ARBA00023027"/>
    </source>
</evidence>
<dbReference type="Proteomes" id="UP000019254">
    <property type="component" value="Unassembled WGS sequence"/>
</dbReference>
<sequence length="51" mass="5620">MTLKIVVTGAAGFIGFHVSKRLLKEGYTVIGIDNINDYYDVNLKKGAFRAT</sequence>
<evidence type="ECO:0000313" key="3">
    <source>
        <dbReference type="EMBL" id="EUJ25289.1"/>
    </source>
</evidence>
<dbReference type="InterPro" id="IPR001509">
    <property type="entry name" value="Epimerase_deHydtase"/>
</dbReference>
<accession>W7BDW0</accession>
<name>W7BDW0_9LIST</name>
<dbReference type="PATRIC" id="fig|1265820.5.peg.3560"/>
<organism evidence="3 4">
    <name type="scientific">Listeria cornellensis FSL F6-0969</name>
    <dbReference type="NCBI Taxonomy" id="1265820"/>
    <lineage>
        <taxon>Bacteria</taxon>
        <taxon>Bacillati</taxon>
        <taxon>Bacillota</taxon>
        <taxon>Bacilli</taxon>
        <taxon>Bacillales</taxon>
        <taxon>Listeriaceae</taxon>
        <taxon>Listeria</taxon>
    </lineage>
</organism>
<protein>
    <submittedName>
        <fullName evidence="3">Uridine diphosphate galacturonate 4-epimerase</fullName>
    </submittedName>
</protein>
<keyword evidence="1" id="KW-0520">NAD</keyword>
<feature type="domain" description="NAD-dependent epimerase/dehydratase" evidence="2">
    <location>
        <begin position="5"/>
        <end position="36"/>
    </location>
</feature>
<keyword evidence="4" id="KW-1185">Reference proteome</keyword>
<gene>
    <name evidence="3" type="ORF">PCORN_18069</name>
</gene>
<evidence type="ECO:0000313" key="4">
    <source>
        <dbReference type="Proteomes" id="UP000019254"/>
    </source>
</evidence>
<dbReference type="PANTHER" id="PTHR43574">
    <property type="entry name" value="EPIMERASE-RELATED"/>
    <property type="match status" value="1"/>
</dbReference>
<comment type="caution">
    <text evidence="3">The sequence shown here is derived from an EMBL/GenBank/DDBJ whole genome shotgun (WGS) entry which is preliminary data.</text>
</comment>
<reference evidence="3 4" key="1">
    <citation type="journal article" date="2014" name="Int. J. Syst. Evol. Microbiol.">
        <title>Listeria floridensis sp. nov., Listeria aquatica sp. nov., Listeria cornellensis sp. nov., Listeria riparia sp. nov. and Listeria grandensis sp. nov., from agricultural and natural environments.</title>
        <authorList>
            <person name="den Bakker H.C."/>
            <person name="Warchocki S."/>
            <person name="Wright E.M."/>
            <person name="Allred A.F."/>
            <person name="Ahlstrom C."/>
            <person name="Manuel C.S."/>
            <person name="Stasiewicz M.J."/>
            <person name="Burrell A."/>
            <person name="Roof S."/>
            <person name="Strawn L."/>
            <person name="Fortes E.D."/>
            <person name="Nightingale K.K."/>
            <person name="Kephart D."/>
            <person name="Wiedmann M."/>
        </authorList>
    </citation>
    <scope>NUCLEOTIDE SEQUENCE [LARGE SCALE GENOMIC DNA]</scope>
    <source>
        <strain evidence="4">FSL F6-969</strain>
    </source>
</reference>
<dbReference type="Gene3D" id="3.40.50.720">
    <property type="entry name" value="NAD(P)-binding Rossmann-like Domain"/>
    <property type="match status" value="1"/>
</dbReference>
<dbReference type="STRING" id="1265820.PCORN_18069"/>
<evidence type="ECO:0000259" key="2">
    <source>
        <dbReference type="Pfam" id="PF01370"/>
    </source>
</evidence>
<dbReference type="Pfam" id="PF01370">
    <property type="entry name" value="Epimerase"/>
    <property type="match status" value="1"/>
</dbReference>
<dbReference type="AlphaFoldDB" id="W7BDW0"/>
<dbReference type="InterPro" id="IPR036291">
    <property type="entry name" value="NAD(P)-bd_dom_sf"/>
</dbReference>